<evidence type="ECO:0000259" key="4">
    <source>
        <dbReference type="PROSITE" id="PS50022"/>
    </source>
</evidence>
<keyword evidence="2" id="KW-1133">Transmembrane helix</keyword>
<dbReference type="EMBL" id="CP129675">
    <property type="protein sequence ID" value="XDS45994.1"/>
    <property type="molecule type" value="Genomic_DNA"/>
</dbReference>
<dbReference type="EMBL" id="CP129682">
    <property type="protein sequence ID" value="XDS49224.1"/>
    <property type="molecule type" value="Genomic_DNA"/>
</dbReference>
<dbReference type="RefSeq" id="WP_369341412.1">
    <property type="nucleotide sequence ID" value="NZ_CP129675.1"/>
</dbReference>
<feature type="chain" id="PRO_5044175336" evidence="3">
    <location>
        <begin position="28"/>
        <end position="1065"/>
    </location>
</feature>
<evidence type="ECO:0000313" key="6">
    <source>
        <dbReference type="EMBL" id="XDS49224.1"/>
    </source>
</evidence>
<dbReference type="Pfam" id="PF00754">
    <property type="entry name" value="F5_F8_type_C"/>
    <property type="match status" value="2"/>
</dbReference>
<sequence length="1065" mass="111376">MNKVVRSGAALLAISMSFALTPVTAMAATAQEQIGNATVDNFPNSPSPSSSSFDWAQRAKDYDSYVYDWSDRGSFTTISTDASALNMPAGSVTYKMPAYYGDTRVQGTSGNGNQEAVNEIASVVGASLVGIDKSKQNGQDYVDMLRTFYHPDLGVAKNSPSSASSAPGSDSIWYTTVANVLYYMLGSQYPDVTDMNSMLKSIANQYYEMLDSLGGANANITMQDYDFATHTAVSGRNEGGEAAAGAAAILLWAHAKFNDAKYLQGAEWAMEALERSNQNLYYEVVPVLAPYIAARMNAEDGTDYDISKYIGWMIGGSNVRSGWGTLTGNWGGIDVSGLVGSQTDGGPEGGTNGNKGYAFAMNSFAMPLIAATAKYDSRYASLIGRWMLNIDNASRYFYADQLTASQQYYGSKYINDPAHVIAYEGLTSSGSAGIKAMGDVPERSGSWGVGGDATSLGLYGSSWVGFMGAALHGTNVSGVLRTDLNALDFFGSNPYPTSLYYNPNSTAASVKVSVDSVSDLYDSVSNSVVARNVSESANIQIPAGESMVLVQVPAGATQSTKGSETLFDGKAVAWDRGSNRDLALDAAQISATSTAENSSASAVNDGDIDTAWMSDGAGSQSLTVDLGASKVIAHLSIVWGEEAASEFSVETSADGLNWNEQEQVTDASGGRTAVSFAPTNARYARITMTKPVIPDANGYSIRSLSVSGADGSEDLALHSVTKSSSTSSSSTTGNPSNATDGDPTTRWESSTGDPQWLEVDLGKERAVGSVSVSWETAAAKHYEIQVSSDGEAWRSVAAVTNATSPITVSTDLPSGTEARYVRIYGTSRLTTYAYSVFAFNVYAPANSQTTNPDSTAATRPTEIVSMRSDSQVAAMPNQALKSDPSGASRKGGIIAKTTTVVLAKGLTPSSEMKAVWLAHSSERSDSQYVTAETWKGTTTKEGTIEMKGFSPNPGIYTVRVTDAYGASASVTDVRVAAKGNPDDSGSSTSEPSSAPVPPSPSSSSKPGVTASSGSPHTPAVNSTESQKTGTTGLAHSGASIMIFVLIAGLGLALGSLALMVRKSGR</sequence>
<feature type="region of interest" description="Disordered" evidence="1">
    <location>
        <begin position="718"/>
        <end position="755"/>
    </location>
</feature>
<accession>A0AB39UAQ9</accession>
<protein>
    <submittedName>
        <fullName evidence="5">Discoidin domain-containing protein</fullName>
    </submittedName>
</protein>
<dbReference type="PANTHER" id="PTHR24543">
    <property type="entry name" value="MULTICOPPER OXIDASE-RELATED"/>
    <property type="match status" value="1"/>
</dbReference>
<dbReference type="InterPro" id="IPR008979">
    <property type="entry name" value="Galactose-bd-like_sf"/>
</dbReference>
<dbReference type="Gene3D" id="2.60.120.260">
    <property type="entry name" value="Galactose-binding domain-like"/>
    <property type="match status" value="2"/>
</dbReference>
<evidence type="ECO:0000313" key="7">
    <source>
        <dbReference type="EMBL" id="XDS50448.1"/>
    </source>
</evidence>
<reference evidence="5" key="1">
    <citation type="submission" date="2023-07" db="EMBL/GenBank/DDBJ databases">
        <title>Bifidobacterium aquikefiriaerophilum sp. nov. and Bifidobacterium eccum sp. nov., isolated from water kefir.</title>
        <authorList>
            <person name="Breselge S."/>
            <person name="Bellassi P."/>
            <person name="Barcenilla C."/>
            <person name="Alvarez-Ordonez A."/>
            <person name="Morelli L."/>
            <person name="Cotter P.D."/>
        </authorList>
    </citation>
    <scope>NUCLEOTIDE SEQUENCE</scope>
    <source>
        <strain evidence="7">WK012_4_13</strain>
        <strain evidence="6">WK013_4_14</strain>
        <strain evidence="5">WK048_4_13</strain>
    </source>
</reference>
<evidence type="ECO:0000256" key="1">
    <source>
        <dbReference type="SAM" id="MobiDB-lite"/>
    </source>
</evidence>
<feature type="region of interest" description="Disordered" evidence="1">
    <location>
        <begin position="976"/>
        <end position="1032"/>
    </location>
</feature>
<evidence type="ECO:0000256" key="3">
    <source>
        <dbReference type="SAM" id="SignalP"/>
    </source>
</evidence>
<gene>
    <name evidence="7" type="ORF">QN062_08700</name>
    <name evidence="6" type="ORF">QN216_02890</name>
    <name evidence="5" type="ORF">QN217_07555</name>
</gene>
<feature type="compositionally biased region" description="Polar residues" evidence="1">
    <location>
        <begin position="1019"/>
        <end position="1032"/>
    </location>
</feature>
<feature type="signal peptide" evidence="3">
    <location>
        <begin position="1"/>
        <end position="27"/>
    </location>
</feature>
<feature type="region of interest" description="Disordered" evidence="1">
    <location>
        <begin position="869"/>
        <end position="888"/>
    </location>
</feature>
<organism evidence="5">
    <name type="scientific">Bifidobacterium fermentum</name>
    <dbReference type="NCBI Taxonomy" id="3059035"/>
    <lineage>
        <taxon>Bacteria</taxon>
        <taxon>Bacillati</taxon>
        <taxon>Actinomycetota</taxon>
        <taxon>Actinomycetes</taxon>
        <taxon>Bifidobacteriales</taxon>
        <taxon>Bifidobacteriaceae</taxon>
        <taxon>Bifidobacterium</taxon>
    </lineage>
</organism>
<name>A0AB39UAQ9_9BIFI</name>
<dbReference type="PROSITE" id="PS50022">
    <property type="entry name" value="FA58C_3"/>
    <property type="match status" value="2"/>
</dbReference>
<feature type="compositionally biased region" description="Low complexity" evidence="1">
    <location>
        <begin position="982"/>
        <end position="993"/>
    </location>
</feature>
<proteinExistence type="predicted"/>
<dbReference type="AlphaFoldDB" id="A0AB39UAQ9"/>
<dbReference type="InterPro" id="IPR000421">
    <property type="entry name" value="FA58C"/>
</dbReference>
<evidence type="ECO:0000313" key="5">
    <source>
        <dbReference type="EMBL" id="XDS45994.1"/>
    </source>
</evidence>
<dbReference type="EMBL" id="CP129683">
    <property type="protein sequence ID" value="XDS50448.1"/>
    <property type="molecule type" value="Genomic_DNA"/>
</dbReference>
<feature type="domain" description="F5/8 type C" evidence="4">
    <location>
        <begin position="571"/>
        <end position="686"/>
    </location>
</feature>
<dbReference type="SUPFAM" id="SSF49785">
    <property type="entry name" value="Galactose-binding domain-like"/>
    <property type="match status" value="2"/>
</dbReference>
<feature type="compositionally biased region" description="Low complexity" evidence="1">
    <location>
        <begin position="719"/>
        <end position="732"/>
    </location>
</feature>
<keyword evidence="2" id="KW-0812">Transmembrane</keyword>
<feature type="transmembrane region" description="Helical" evidence="2">
    <location>
        <begin position="1040"/>
        <end position="1060"/>
    </location>
</feature>
<feature type="domain" description="F5/8 type C" evidence="4">
    <location>
        <begin position="701"/>
        <end position="844"/>
    </location>
</feature>
<dbReference type="KEGG" id="bfk:QN062_08700"/>
<evidence type="ECO:0000256" key="2">
    <source>
        <dbReference type="SAM" id="Phobius"/>
    </source>
</evidence>
<keyword evidence="2" id="KW-0472">Membrane</keyword>
<feature type="compositionally biased region" description="Low complexity" evidence="1">
    <location>
        <begin position="1001"/>
        <end position="1014"/>
    </location>
</feature>
<keyword evidence="3" id="KW-0732">Signal</keyword>